<evidence type="ECO:0000256" key="4">
    <source>
        <dbReference type="ARBA" id="ARBA00022692"/>
    </source>
</evidence>
<feature type="transmembrane region" description="Helical" evidence="7">
    <location>
        <begin position="104"/>
        <end position="120"/>
    </location>
</feature>
<keyword evidence="3" id="KW-1003">Cell membrane</keyword>
<dbReference type="InterPro" id="IPR003416">
    <property type="entry name" value="MgtC/SapB/SrpB/YhiD_fam"/>
</dbReference>
<dbReference type="PRINTS" id="PR01837">
    <property type="entry name" value="MGTCSAPBPROT"/>
</dbReference>
<evidence type="ECO:0000259" key="8">
    <source>
        <dbReference type="Pfam" id="PF02308"/>
    </source>
</evidence>
<feature type="transmembrane region" description="Helical" evidence="7">
    <location>
        <begin position="79"/>
        <end position="97"/>
    </location>
</feature>
<keyword evidence="7" id="KW-0997">Cell inner membrane</keyword>
<dbReference type="RefSeq" id="WP_184149566.1">
    <property type="nucleotide sequence ID" value="NZ_JACHKA010000001.1"/>
</dbReference>
<dbReference type="Pfam" id="PF02308">
    <property type="entry name" value="MgtC"/>
    <property type="match status" value="1"/>
</dbReference>
<comment type="caution">
    <text evidence="9">The sequence shown here is derived from an EMBL/GenBank/DDBJ whole genome shotgun (WGS) entry which is preliminary data.</text>
</comment>
<evidence type="ECO:0000256" key="1">
    <source>
        <dbReference type="ARBA" id="ARBA00004651"/>
    </source>
</evidence>
<evidence type="ECO:0000256" key="6">
    <source>
        <dbReference type="ARBA" id="ARBA00023136"/>
    </source>
</evidence>
<evidence type="ECO:0000313" key="9">
    <source>
        <dbReference type="EMBL" id="MBB5984432.1"/>
    </source>
</evidence>
<dbReference type="InterPro" id="IPR049177">
    <property type="entry name" value="MgtC_SapB_SrpB_YhiD_N"/>
</dbReference>
<gene>
    <name evidence="9" type="ORF">HNP60_000406</name>
</gene>
<keyword evidence="4 7" id="KW-0812">Transmembrane</keyword>
<evidence type="ECO:0000256" key="5">
    <source>
        <dbReference type="ARBA" id="ARBA00022989"/>
    </source>
</evidence>
<proteinExistence type="inferred from homology"/>
<feature type="transmembrane region" description="Helical" evidence="7">
    <location>
        <begin position="45"/>
        <end position="67"/>
    </location>
</feature>
<feature type="transmembrane region" description="Helical" evidence="7">
    <location>
        <begin position="16"/>
        <end position="33"/>
    </location>
</feature>
<protein>
    <recommendedName>
        <fullName evidence="7">Protein MgtC</fullName>
    </recommendedName>
</protein>
<keyword evidence="10" id="KW-1185">Reference proteome</keyword>
<evidence type="ECO:0000313" key="10">
    <source>
        <dbReference type="Proteomes" id="UP001138540"/>
    </source>
</evidence>
<feature type="transmembrane region" description="Helical" evidence="7">
    <location>
        <begin position="126"/>
        <end position="146"/>
    </location>
</feature>
<sequence>MVLNPAVPLHWIDTDVVFRLGLAAVLGLLLGLDRELKGHSAGLRTHGIVCFTAAVMTVSAIALYHQLATEGTRMDPLRIFEGTGTFVGIIAAGLIVVSKGEVRNLTTAVHIWLAAIIGIACGAGQWPLVLVAALVAVVMLTVLGVAEERWLKHRERGSGTDAE</sequence>
<evidence type="ECO:0000256" key="2">
    <source>
        <dbReference type="ARBA" id="ARBA00009298"/>
    </source>
</evidence>
<dbReference type="PANTHER" id="PTHR33778">
    <property type="entry name" value="PROTEIN MGTC"/>
    <property type="match status" value="1"/>
</dbReference>
<comment type="subcellular location">
    <subcellularLocation>
        <location evidence="7">Cell inner membrane</location>
        <topology evidence="7">Multi-pass membrane protein</topology>
    </subcellularLocation>
    <subcellularLocation>
        <location evidence="1">Cell membrane</location>
        <topology evidence="1">Multi-pass membrane protein</topology>
    </subcellularLocation>
</comment>
<reference evidence="9 10" key="1">
    <citation type="submission" date="2020-08" db="EMBL/GenBank/DDBJ databases">
        <title>Exploring microbial biodiversity for novel pathways involved in the catabolism of aromatic compounds derived from lignin.</title>
        <authorList>
            <person name="Elkins J."/>
        </authorList>
    </citation>
    <scope>NUCLEOTIDE SEQUENCE [LARGE SCALE GENOMIC DNA]</scope>
    <source>
        <strain evidence="9 10">B1D3A</strain>
    </source>
</reference>
<feature type="domain" description="MgtC/SapB/SrpB/YhiD N-terminal" evidence="8">
    <location>
        <begin position="20"/>
        <end position="147"/>
    </location>
</feature>
<comment type="similarity">
    <text evidence="2 7">Belongs to the MgtC/SapB family.</text>
</comment>
<dbReference type="PANTHER" id="PTHR33778:SF1">
    <property type="entry name" value="MAGNESIUM TRANSPORTER YHID-RELATED"/>
    <property type="match status" value="1"/>
</dbReference>
<dbReference type="EMBL" id="JACHKA010000001">
    <property type="protein sequence ID" value="MBB5984432.1"/>
    <property type="molecule type" value="Genomic_DNA"/>
</dbReference>
<name>A0ABR6NAX0_9SPHN</name>
<keyword evidence="5 7" id="KW-1133">Transmembrane helix</keyword>
<evidence type="ECO:0000256" key="7">
    <source>
        <dbReference type="RuleBase" id="RU365041"/>
    </source>
</evidence>
<evidence type="ECO:0000256" key="3">
    <source>
        <dbReference type="ARBA" id="ARBA00022475"/>
    </source>
</evidence>
<organism evidence="9 10">
    <name type="scientific">Sphingobium lignivorans</name>
    <dbReference type="NCBI Taxonomy" id="2735886"/>
    <lineage>
        <taxon>Bacteria</taxon>
        <taxon>Pseudomonadati</taxon>
        <taxon>Pseudomonadota</taxon>
        <taxon>Alphaproteobacteria</taxon>
        <taxon>Sphingomonadales</taxon>
        <taxon>Sphingomonadaceae</taxon>
        <taxon>Sphingobium</taxon>
    </lineage>
</organism>
<keyword evidence="6 7" id="KW-0472">Membrane</keyword>
<accession>A0ABR6NAX0</accession>
<dbReference type="Proteomes" id="UP001138540">
    <property type="component" value="Unassembled WGS sequence"/>
</dbReference>